<gene>
    <name evidence="2" type="ORF">F2P56_011425</name>
</gene>
<proteinExistence type="predicted"/>
<reference evidence="2" key="1">
    <citation type="submission" date="2015-10" db="EMBL/GenBank/DDBJ databases">
        <authorList>
            <person name="Martinez-Garcia P.J."/>
            <person name="Crepeau M.W."/>
            <person name="Puiu D."/>
            <person name="Gonzalez-Ibeas D."/>
            <person name="Whalen J."/>
            <person name="Stevens K."/>
            <person name="Paul R."/>
            <person name="Butterfield T."/>
            <person name="Britton M."/>
            <person name="Reagan R."/>
            <person name="Chakraborty S."/>
            <person name="Walawage S.L."/>
            <person name="Vasquez-Gross H.A."/>
            <person name="Cardeno C."/>
            <person name="Famula R."/>
            <person name="Pratt K."/>
            <person name="Kuruganti S."/>
            <person name="Aradhya M.K."/>
            <person name="Leslie C.A."/>
            <person name="Dandekar A.M."/>
            <person name="Salzberg S.L."/>
            <person name="Wegrzyn J.L."/>
            <person name="Langley C.H."/>
            <person name="Neale D.B."/>
        </authorList>
    </citation>
    <scope>NUCLEOTIDE SEQUENCE</scope>
    <source>
        <tissue evidence="2">Leaves</tissue>
    </source>
</reference>
<protein>
    <recommendedName>
        <fullName evidence="1">Reverse transcriptase domain-containing protein</fullName>
    </recommendedName>
</protein>
<dbReference type="Pfam" id="PF00078">
    <property type="entry name" value="RVT_1"/>
    <property type="match status" value="1"/>
</dbReference>
<dbReference type="Gramene" id="Jr05_12300_p1">
    <property type="protein sequence ID" value="cds.Jr05_12300_p1"/>
    <property type="gene ID" value="Jr05_12300"/>
</dbReference>
<dbReference type="Proteomes" id="UP000619265">
    <property type="component" value="Unassembled WGS sequence"/>
</dbReference>
<sequence>MEKAYDHVNWKFLLYLLGCCGFGERWRRWMRHCVSSAHLSILVNGESVGFFNSSRPLLFVIVMEALSRMVLTSVEGRFLSRFSVENRHGLTIISHLLFADDILLFCEDNLGYIQSLKVILLCFEAVFALKINLVKTGMVAVGDVRDIRGLANILGCRVSSLPMKYLRLPLGATFKTKTIWAEHAIDQLKETPTGLKEVLK</sequence>
<accession>A0A833XV13</accession>
<dbReference type="PANTHER" id="PTHR33116:SF78">
    <property type="entry name" value="OS12G0587133 PROTEIN"/>
    <property type="match status" value="1"/>
</dbReference>
<name>A0A833XV13_JUGRE</name>
<evidence type="ECO:0000313" key="2">
    <source>
        <dbReference type="EMBL" id="KAF5470940.1"/>
    </source>
</evidence>
<dbReference type="EMBL" id="LIHL02000005">
    <property type="protein sequence ID" value="KAF5470940.1"/>
    <property type="molecule type" value="Genomic_DNA"/>
</dbReference>
<comment type="caution">
    <text evidence="2">The sequence shown here is derived from an EMBL/GenBank/DDBJ whole genome shotgun (WGS) entry which is preliminary data.</text>
</comment>
<dbReference type="PANTHER" id="PTHR33116">
    <property type="entry name" value="REVERSE TRANSCRIPTASE ZINC-BINDING DOMAIN-CONTAINING PROTEIN-RELATED-RELATED"/>
    <property type="match status" value="1"/>
</dbReference>
<feature type="domain" description="Reverse transcriptase" evidence="1">
    <location>
        <begin position="2"/>
        <end position="166"/>
    </location>
</feature>
<reference evidence="2" key="2">
    <citation type="submission" date="2020-03" db="EMBL/GenBank/DDBJ databases">
        <title>Walnut 2.0.</title>
        <authorList>
            <person name="Marrano A."/>
            <person name="Britton M."/>
            <person name="Zimin A.V."/>
            <person name="Zaini P.A."/>
            <person name="Workman R."/>
            <person name="Puiu D."/>
            <person name="Bianco L."/>
            <person name="Allen B.J."/>
            <person name="Troggio M."/>
            <person name="Leslie C.A."/>
            <person name="Timp W."/>
            <person name="Dendekar A."/>
            <person name="Salzberg S.L."/>
            <person name="Neale D.B."/>
        </authorList>
    </citation>
    <scope>NUCLEOTIDE SEQUENCE</scope>
    <source>
        <tissue evidence="2">Leaves</tissue>
    </source>
</reference>
<dbReference type="AlphaFoldDB" id="A0A833XV13"/>
<dbReference type="InterPro" id="IPR000477">
    <property type="entry name" value="RT_dom"/>
</dbReference>
<evidence type="ECO:0000259" key="1">
    <source>
        <dbReference type="Pfam" id="PF00078"/>
    </source>
</evidence>
<organism evidence="2 3">
    <name type="scientific">Juglans regia</name>
    <name type="common">English walnut</name>
    <dbReference type="NCBI Taxonomy" id="51240"/>
    <lineage>
        <taxon>Eukaryota</taxon>
        <taxon>Viridiplantae</taxon>
        <taxon>Streptophyta</taxon>
        <taxon>Embryophyta</taxon>
        <taxon>Tracheophyta</taxon>
        <taxon>Spermatophyta</taxon>
        <taxon>Magnoliopsida</taxon>
        <taxon>eudicotyledons</taxon>
        <taxon>Gunneridae</taxon>
        <taxon>Pentapetalae</taxon>
        <taxon>rosids</taxon>
        <taxon>fabids</taxon>
        <taxon>Fagales</taxon>
        <taxon>Juglandaceae</taxon>
        <taxon>Juglans</taxon>
    </lineage>
</organism>
<evidence type="ECO:0000313" key="3">
    <source>
        <dbReference type="Proteomes" id="UP000619265"/>
    </source>
</evidence>